<protein>
    <submittedName>
        <fullName evidence="2">Uncharacterized protein</fullName>
    </submittedName>
</protein>
<evidence type="ECO:0000256" key="1">
    <source>
        <dbReference type="SAM" id="Phobius"/>
    </source>
</evidence>
<keyword evidence="1" id="KW-0812">Transmembrane</keyword>
<evidence type="ECO:0000313" key="2">
    <source>
        <dbReference type="EMBL" id="MBX19768.1"/>
    </source>
</evidence>
<proteinExistence type="predicted"/>
<organism evidence="2">
    <name type="scientific">Rhizophora mucronata</name>
    <name type="common">Asiatic mangrove</name>
    <dbReference type="NCBI Taxonomy" id="61149"/>
    <lineage>
        <taxon>Eukaryota</taxon>
        <taxon>Viridiplantae</taxon>
        <taxon>Streptophyta</taxon>
        <taxon>Embryophyta</taxon>
        <taxon>Tracheophyta</taxon>
        <taxon>Spermatophyta</taxon>
        <taxon>Magnoliopsida</taxon>
        <taxon>eudicotyledons</taxon>
        <taxon>Gunneridae</taxon>
        <taxon>Pentapetalae</taxon>
        <taxon>rosids</taxon>
        <taxon>fabids</taxon>
        <taxon>Malpighiales</taxon>
        <taxon>Rhizophoraceae</taxon>
        <taxon>Rhizophora</taxon>
    </lineage>
</organism>
<reference evidence="2" key="1">
    <citation type="submission" date="2018-02" db="EMBL/GenBank/DDBJ databases">
        <title>Rhizophora mucronata_Transcriptome.</title>
        <authorList>
            <person name="Meera S.P."/>
            <person name="Sreeshan A."/>
            <person name="Augustine A."/>
        </authorList>
    </citation>
    <scope>NUCLEOTIDE SEQUENCE</scope>
    <source>
        <tissue evidence="2">Leaf</tissue>
    </source>
</reference>
<feature type="transmembrane region" description="Helical" evidence="1">
    <location>
        <begin position="21"/>
        <end position="43"/>
    </location>
</feature>
<dbReference type="EMBL" id="GGEC01039284">
    <property type="protein sequence ID" value="MBX19768.1"/>
    <property type="molecule type" value="Transcribed_RNA"/>
</dbReference>
<accession>A0A2P2LP73</accession>
<name>A0A2P2LP73_RHIMU</name>
<keyword evidence="1" id="KW-0472">Membrane</keyword>
<keyword evidence="1" id="KW-1133">Transmembrane helix</keyword>
<dbReference type="AlphaFoldDB" id="A0A2P2LP73"/>
<sequence length="44" mass="5201">MEQYEELFDRKMNLRLHQLCSIGSLCLLLISNVFDVLLSYLIII</sequence>